<name>A0A0F9HWW0_9ZZZZ</name>
<reference evidence="1" key="1">
    <citation type="journal article" date="2015" name="Nature">
        <title>Complex archaea that bridge the gap between prokaryotes and eukaryotes.</title>
        <authorList>
            <person name="Spang A."/>
            <person name="Saw J.H."/>
            <person name="Jorgensen S.L."/>
            <person name="Zaremba-Niedzwiedzka K."/>
            <person name="Martijn J."/>
            <person name="Lind A.E."/>
            <person name="van Eijk R."/>
            <person name="Schleper C."/>
            <person name="Guy L."/>
            <person name="Ettema T.J."/>
        </authorList>
    </citation>
    <scope>NUCLEOTIDE SEQUENCE</scope>
</reference>
<organism evidence="1">
    <name type="scientific">marine sediment metagenome</name>
    <dbReference type="NCBI Taxonomy" id="412755"/>
    <lineage>
        <taxon>unclassified sequences</taxon>
        <taxon>metagenomes</taxon>
        <taxon>ecological metagenomes</taxon>
    </lineage>
</organism>
<protein>
    <recommendedName>
        <fullName evidence="2">dATP/dGTP diphosphohydrolase N-terminal domain-containing protein</fullName>
    </recommendedName>
</protein>
<accession>A0A0F9HWW0</accession>
<gene>
    <name evidence="1" type="ORF">LCGC14_1650780</name>
</gene>
<comment type="caution">
    <text evidence="1">The sequence shown here is derived from an EMBL/GenBank/DDBJ whole genome shotgun (WGS) entry which is preliminary data.</text>
</comment>
<evidence type="ECO:0008006" key="2">
    <source>
        <dbReference type="Google" id="ProtNLM"/>
    </source>
</evidence>
<dbReference type="EMBL" id="LAZR01013879">
    <property type="protein sequence ID" value="KKM19916.1"/>
    <property type="molecule type" value="Genomic_DNA"/>
</dbReference>
<evidence type="ECO:0000313" key="1">
    <source>
        <dbReference type="EMBL" id="KKM19916.1"/>
    </source>
</evidence>
<proteinExistence type="predicted"/>
<dbReference type="AlphaFoldDB" id="A0A0F9HWW0"/>
<sequence length="97" mass="11203">MTKIENLFDKAMSGKGHRPVTNQEKIIEEILAEREYQDHKWGGPEHDDTHSNHDWGVYIIKHLGKAFAKPLEFRTQMIKVAALAVAAAEWHDRGQRK</sequence>